<organism evidence="4 5">
    <name type="scientific">Hydrogenibacillus schlegelii</name>
    <name type="common">Bacillus schlegelii</name>
    <dbReference type="NCBI Taxonomy" id="1484"/>
    <lineage>
        <taxon>Bacteria</taxon>
        <taxon>Bacillati</taxon>
        <taxon>Bacillota</taxon>
        <taxon>Bacilli</taxon>
        <taxon>Bacillales</taxon>
        <taxon>Bacillales Family X. Incertae Sedis</taxon>
        <taxon>Hydrogenibacillus</taxon>
    </lineage>
</organism>
<dbReference type="PANTHER" id="PTHR43277">
    <property type="entry name" value="ARGININE DECARBOXYLASE"/>
    <property type="match status" value="1"/>
</dbReference>
<dbReference type="InterPro" id="IPR000310">
    <property type="entry name" value="Orn/Lys/Arg_deCO2ase_major_dom"/>
</dbReference>
<dbReference type="Gene3D" id="3.40.640.10">
    <property type="entry name" value="Type I PLP-dependent aspartate aminotransferase-like (Major domain)"/>
    <property type="match status" value="1"/>
</dbReference>
<dbReference type="Pfam" id="PF01276">
    <property type="entry name" value="OKR_DC_1"/>
    <property type="match status" value="1"/>
</dbReference>
<evidence type="ECO:0000256" key="1">
    <source>
        <dbReference type="ARBA" id="ARBA00001933"/>
    </source>
</evidence>
<dbReference type="InterPro" id="IPR015421">
    <property type="entry name" value="PyrdxlP-dep_Trfase_major"/>
</dbReference>
<comment type="cofactor">
    <cofactor evidence="1">
        <name>pyridoxal 5'-phosphate</name>
        <dbReference type="ChEBI" id="CHEBI:597326"/>
    </cofactor>
</comment>
<dbReference type="SUPFAM" id="SSF53383">
    <property type="entry name" value="PLP-dependent transferases"/>
    <property type="match status" value="1"/>
</dbReference>
<evidence type="ECO:0000313" key="4">
    <source>
        <dbReference type="EMBL" id="OAR04131.1"/>
    </source>
</evidence>
<keyword evidence="5" id="KW-1185">Reference proteome</keyword>
<comment type="caution">
    <text evidence="4">The sequence shown here is derived from an EMBL/GenBank/DDBJ whole genome shotgun (WGS) entry which is preliminary data.</text>
</comment>
<dbReference type="InterPro" id="IPR015424">
    <property type="entry name" value="PyrdxlP-dep_Trfase"/>
</dbReference>
<evidence type="ECO:0000313" key="5">
    <source>
        <dbReference type="Proteomes" id="UP000243024"/>
    </source>
</evidence>
<dbReference type="Gene3D" id="3.90.105.10">
    <property type="entry name" value="Molybdopterin biosynthesis moea protein, domain 2"/>
    <property type="match status" value="1"/>
</dbReference>
<dbReference type="OrthoDB" id="9815233at2"/>
<dbReference type="EMBL" id="JXBB01000023">
    <property type="protein sequence ID" value="OAR04131.1"/>
    <property type="molecule type" value="Genomic_DNA"/>
</dbReference>
<sequence length="490" mass="52204">MSDGRKPETCGEEWEAGRGAEAPIVEALQTYADRVRFHVPAHGGRPFGPEVAALLGPALRFDQTEVGALDDLHRATGVIREAEALAARAFGARRTRFLVGGASAGVMAAVLAVRESRPNGVWLAGRDAHRSFYHALMLAGAEAILIAPEVDAYGRPDGYDWARFCAWVERIPVQGVFVTTPTYFGRHRPLEALVRCLRRRGIPLVVDQAHGGHFGLDPRLPPSAVAEGADLVVHSSHKSLGALTMAAMLHLVGDAALDDAVDGALVKLQSSSPSYLLLASLDLVQQSVRSGALPNRLRQAIDVARPLMRRLQAVRPDAVLPSDDPLRFSLLAPPGEGPALLSHFAAAGIDLELAFGDLALAIVPLGVRPEDGDRLEAAWRSFWAVRPKAHPARGAVGRRPAVPLFVPAAEERRRFALGAGRRRRQCLAEAVGRPLADALVPYPPGIPWRFPGDRLSAEDAAALAAALAAGASIHGVFPDGTVSVFEEAEG</sequence>
<keyword evidence="2" id="KW-0663">Pyridoxal phosphate</keyword>
<dbReference type="SUPFAM" id="SSF55904">
    <property type="entry name" value="Ornithine decarboxylase C-terminal domain"/>
    <property type="match status" value="1"/>
</dbReference>
<reference evidence="4 5" key="1">
    <citation type="submission" date="2015-09" db="EMBL/GenBank/DDBJ databases">
        <title>Draft genome sequence of Hydrogenibacillus schlegelii DSM 2000.</title>
        <authorList>
            <person name="Hemp J."/>
        </authorList>
    </citation>
    <scope>NUCLEOTIDE SEQUENCE [LARGE SCALE GENOMIC DNA]</scope>
    <source>
        <strain evidence="4 5">MA 48</strain>
    </source>
</reference>
<dbReference type="STRING" id="1484.SA87_06600"/>
<gene>
    <name evidence="4" type="ORF">SA87_06600</name>
</gene>
<dbReference type="PANTHER" id="PTHR43277:SF4">
    <property type="entry name" value="ARGININE DECARBOXYLASE"/>
    <property type="match status" value="1"/>
</dbReference>
<evidence type="ECO:0000259" key="3">
    <source>
        <dbReference type="Pfam" id="PF01276"/>
    </source>
</evidence>
<accession>A0A179IR91</accession>
<dbReference type="InterPro" id="IPR052357">
    <property type="entry name" value="Orn_Lys_Arg_decarboxylase-I"/>
</dbReference>
<feature type="domain" description="Orn/Lys/Arg decarboxylases family 1 pyridoxal-P attachment site" evidence="3">
    <location>
        <begin position="23"/>
        <end position="305"/>
    </location>
</feature>
<dbReference type="AlphaFoldDB" id="A0A179IR91"/>
<name>A0A179IR91_HYDSH</name>
<dbReference type="RefSeq" id="WP_066201319.1">
    <property type="nucleotide sequence ID" value="NZ_CBCSAS010000014.1"/>
</dbReference>
<proteinExistence type="predicted"/>
<evidence type="ECO:0000256" key="2">
    <source>
        <dbReference type="ARBA" id="ARBA00022898"/>
    </source>
</evidence>
<dbReference type="InterPro" id="IPR036633">
    <property type="entry name" value="Prn/Lys/Arg_de-COase_C_sf"/>
</dbReference>
<protein>
    <recommendedName>
        <fullName evidence="3">Orn/Lys/Arg decarboxylases family 1 pyridoxal-P attachment site domain-containing protein</fullName>
    </recommendedName>
</protein>
<dbReference type="GO" id="GO:0003824">
    <property type="term" value="F:catalytic activity"/>
    <property type="evidence" value="ECO:0007669"/>
    <property type="project" value="InterPro"/>
</dbReference>
<dbReference type="Proteomes" id="UP000243024">
    <property type="component" value="Unassembled WGS sequence"/>
</dbReference>